<name>A0A834M9G0_RHYFE</name>
<dbReference type="PANTHER" id="PTHR39555:SF1">
    <property type="entry name" value="TYPE IV PILUS INNER MEMBRANE COMPONENT PILO"/>
    <property type="match status" value="1"/>
</dbReference>
<proteinExistence type="predicted"/>
<dbReference type="OrthoDB" id="10618271at2759"/>
<dbReference type="Proteomes" id="UP000625711">
    <property type="component" value="Unassembled WGS sequence"/>
</dbReference>
<keyword evidence="1" id="KW-0175">Coiled coil</keyword>
<sequence length="188" mass="21487">MYIFILIFIGFAAYFLLIKGVCEQISNAEAQQQNLLNEFQDKDSKLRNLQQYQAQVLQMEAQFNQQLEQLPKETEIPDLVEDINMAGVSSGLEFKDIKLQPEVKQEVFIEQPIDITVEGNYHSLGGFVSAIAALPRIVTLHDFKIDTSIAKGTEVPKLSMNIKAKTYRYMSESENKANQDDKENRYSE</sequence>
<evidence type="ECO:0000256" key="1">
    <source>
        <dbReference type="SAM" id="Coils"/>
    </source>
</evidence>
<feature type="coiled-coil region" evidence="1">
    <location>
        <begin position="18"/>
        <end position="69"/>
    </location>
</feature>
<accession>A0A834M9G0</accession>
<reference evidence="2" key="1">
    <citation type="submission" date="2020-08" db="EMBL/GenBank/DDBJ databases">
        <title>Genome sequencing and assembly of the red palm weevil Rhynchophorus ferrugineus.</title>
        <authorList>
            <person name="Dias G.B."/>
            <person name="Bergman C.M."/>
            <person name="Manee M."/>
        </authorList>
    </citation>
    <scope>NUCLEOTIDE SEQUENCE</scope>
    <source>
        <strain evidence="2">AA-2017</strain>
        <tissue evidence="2">Whole larva</tissue>
    </source>
</reference>
<evidence type="ECO:0000313" key="3">
    <source>
        <dbReference type="Proteomes" id="UP000625711"/>
    </source>
</evidence>
<keyword evidence="3" id="KW-1185">Reference proteome</keyword>
<dbReference type="GO" id="GO:0043107">
    <property type="term" value="P:type IV pilus-dependent motility"/>
    <property type="evidence" value="ECO:0007669"/>
    <property type="project" value="InterPro"/>
</dbReference>
<dbReference type="InterPro" id="IPR007445">
    <property type="entry name" value="PilO"/>
</dbReference>
<dbReference type="AlphaFoldDB" id="A0A834M9G0"/>
<dbReference type="EMBL" id="JAACXV010009503">
    <property type="protein sequence ID" value="KAF7275638.1"/>
    <property type="molecule type" value="Genomic_DNA"/>
</dbReference>
<dbReference type="PANTHER" id="PTHR39555">
    <property type="entry name" value="FIMBRIAL ASSEMBLY PROTEIN PILO-LIKE PROTEIN-RELATED"/>
    <property type="match status" value="1"/>
</dbReference>
<evidence type="ECO:0000313" key="2">
    <source>
        <dbReference type="EMBL" id="KAF7275638.1"/>
    </source>
</evidence>
<comment type="caution">
    <text evidence="2">The sequence shown here is derived from an EMBL/GenBank/DDBJ whole genome shotgun (WGS) entry which is preliminary data.</text>
</comment>
<gene>
    <name evidence="2" type="ORF">GWI33_011474</name>
</gene>
<dbReference type="Gene3D" id="3.30.70.60">
    <property type="match status" value="1"/>
</dbReference>
<organism evidence="2 3">
    <name type="scientific">Rhynchophorus ferrugineus</name>
    <name type="common">Red palm weevil</name>
    <name type="synonym">Curculio ferrugineus</name>
    <dbReference type="NCBI Taxonomy" id="354439"/>
    <lineage>
        <taxon>Eukaryota</taxon>
        <taxon>Metazoa</taxon>
        <taxon>Ecdysozoa</taxon>
        <taxon>Arthropoda</taxon>
        <taxon>Hexapoda</taxon>
        <taxon>Insecta</taxon>
        <taxon>Pterygota</taxon>
        <taxon>Neoptera</taxon>
        <taxon>Endopterygota</taxon>
        <taxon>Coleoptera</taxon>
        <taxon>Polyphaga</taxon>
        <taxon>Cucujiformia</taxon>
        <taxon>Curculionidae</taxon>
        <taxon>Dryophthorinae</taxon>
        <taxon>Rhynchophorus</taxon>
    </lineage>
</organism>
<dbReference type="Pfam" id="PF04350">
    <property type="entry name" value="PilO"/>
    <property type="match status" value="1"/>
</dbReference>
<dbReference type="InterPro" id="IPR014717">
    <property type="entry name" value="Transl_elong_EF1B/ribsomal_bS6"/>
</dbReference>
<protein>
    <submittedName>
        <fullName evidence="2">Uncharacterized protein</fullName>
    </submittedName>
</protein>
<dbReference type="PIRSF" id="PIRSF016482">
    <property type="entry name" value="PilO"/>
    <property type="match status" value="1"/>
</dbReference>